<dbReference type="EMBL" id="JAGTJS010000024">
    <property type="protein sequence ID" value="KAH7235082.1"/>
    <property type="molecule type" value="Genomic_DNA"/>
</dbReference>
<name>A0A9P9GAN1_FUSSL</name>
<evidence type="ECO:0000313" key="2">
    <source>
        <dbReference type="Proteomes" id="UP000736672"/>
    </source>
</evidence>
<comment type="caution">
    <text evidence="1">The sequence shown here is derived from an EMBL/GenBank/DDBJ whole genome shotgun (WGS) entry which is preliminary data.</text>
</comment>
<accession>A0A9P9GAN1</accession>
<dbReference type="AlphaFoldDB" id="A0A9P9GAN1"/>
<dbReference type="OrthoDB" id="4757095at2759"/>
<reference evidence="1" key="1">
    <citation type="journal article" date="2021" name="Nat. Commun.">
        <title>Genetic determinants of endophytism in the Arabidopsis root mycobiome.</title>
        <authorList>
            <person name="Mesny F."/>
            <person name="Miyauchi S."/>
            <person name="Thiergart T."/>
            <person name="Pickel B."/>
            <person name="Atanasova L."/>
            <person name="Karlsson M."/>
            <person name="Huettel B."/>
            <person name="Barry K.W."/>
            <person name="Haridas S."/>
            <person name="Chen C."/>
            <person name="Bauer D."/>
            <person name="Andreopoulos W."/>
            <person name="Pangilinan J."/>
            <person name="LaButti K."/>
            <person name="Riley R."/>
            <person name="Lipzen A."/>
            <person name="Clum A."/>
            <person name="Drula E."/>
            <person name="Henrissat B."/>
            <person name="Kohler A."/>
            <person name="Grigoriev I.V."/>
            <person name="Martin F.M."/>
            <person name="Hacquard S."/>
        </authorList>
    </citation>
    <scope>NUCLEOTIDE SEQUENCE</scope>
    <source>
        <strain evidence="1">FSSC 5 MPI-SDFR-AT-0091</strain>
    </source>
</reference>
<gene>
    <name evidence="1" type="ORF">B0J15DRAFT_503872</name>
</gene>
<organism evidence="1 2">
    <name type="scientific">Fusarium solani</name>
    <name type="common">Filamentous fungus</name>
    <dbReference type="NCBI Taxonomy" id="169388"/>
    <lineage>
        <taxon>Eukaryota</taxon>
        <taxon>Fungi</taxon>
        <taxon>Dikarya</taxon>
        <taxon>Ascomycota</taxon>
        <taxon>Pezizomycotina</taxon>
        <taxon>Sordariomycetes</taxon>
        <taxon>Hypocreomycetidae</taxon>
        <taxon>Hypocreales</taxon>
        <taxon>Nectriaceae</taxon>
        <taxon>Fusarium</taxon>
        <taxon>Fusarium solani species complex</taxon>
    </lineage>
</organism>
<keyword evidence="2" id="KW-1185">Reference proteome</keyword>
<dbReference type="Proteomes" id="UP000736672">
    <property type="component" value="Unassembled WGS sequence"/>
</dbReference>
<evidence type="ECO:0000313" key="1">
    <source>
        <dbReference type="EMBL" id="KAH7235082.1"/>
    </source>
</evidence>
<sequence>MPFDAQQQCLLITRLPRELRDAIYLEIWRPYGLRQHIFWHGHPADPANWHYCRWQCTTDFDVIDKLQENLELLRIQQNIPFGEPIRSRNYEMRLVSPWLNHWACGELCERVYGETVIQGTSTGRYHCWKDTQRSFINKMARSPYMPMLLACKLMCVWTY</sequence>
<proteinExistence type="predicted"/>
<protein>
    <submittedName>
        <fullName evidence="1">Uncharacterized protein</fullName>
    </submittedName>
</protein>